<dbReference type="EMBL" id="JAAAHW010008089">
    <property type="protein sequence ID" value="KAF9945178.1"/>
    <property type="molecule type" value="Genomic_DNA"/>
</dbReference>
<organism evidence="1 2">
    <name type="scientific">Modicella reniformis</name>
    <dbReference type="NCBI Taxonomy" id="1440133"/>
    <lineage>
        <taxon>Eukaryota</taxon>
        <taxon>Fungi</taxon>
        <taxon>Fungi incertae sedis</taxon>
        <taxon>Mucoromycota</taxon>
        <taxon>Mortierellomycotina</taxon>
        <taxon>Mortierellomycetes</taxon>
        <taxon>Mortierellales</taxon>
        <taxon>Mortierellaceae</taxon>
        <taxon>Modicella</taxon>
    </lineage>
</organism>
<gene>
    <name evidence="1" type="ORF">BGZ65_011069</name>
</gene>
<evidence type="ECO:0000313" key="2">
    <source>
        <dbReference type="Proteomes" id="UP000749646"/>
    </source>
</evidence>
<dbReference type="AlphaFoldDB" id="A0A9P6IUL7"/>
<sequence length="194" mass="22310">MNDAFNESEKEGEIAYLRLLSEVIAEKETHAMRKATLERDDYYPKRIYYGASEEEDVQFHSKYFITDVWNLSAENRFVVETSKENTTSIQETVKDSIVALRRDTKDDIMALGRDTKDDIVAFRSDTKNDIMSLGRDTKDDIVALRRDTKDDIMALGRKTDDELAKLTQLLLGQTKLIESLMQKVELSNQQSVAQ</sequence>
<evidence type="ECO:0000313" key="1">
    <source>
        <dbReference type="EMBL" id="KAF9945178.1"/>
    </source>
</evidence>
<protein>
    <submittedName>
        <fullName evidence="1">Uncharacterized protein</fullName>
    </submittedName>
</protein>
<accession>A0A9P6IUL7</accession>
<proteinExistence type="predicted"/>
<name>A0A9P6IUL7_9FUNG</name>
<reference evidence="1" key="1">
    <citation type="journal article" date="2020" name="Fungal Divers.">
        <title>Resolving the Mortierellaceae phylogeny through synthesis of multi-gene phylogenetics and phylogenomics.</title>
        <authorList>
            <person name="Vandepol N."/>
            <person name="Liber J."/>
            <person name="Desiro A."/>
            <person name="Na H."/>
            <person name="Kennedy M."/>
            <person name="Barry K."/>
            <person name="Grigoriev I.V."/>
            <person name="Miller A.N."/>
            <person name="O'Donnell K."/>
            <person name="Stajich J.E."/>
            <person name="Bonito G."/>
        </authorList>
    </citation>
    <scope>NUCLEOTIDE SEQUENCE</scope>
    <source>
        <strain evidence="1">MES-2147</strain>
    </source>
</reference>
<dbReference type="Proteomes" id="UP000749646">
    <property type="component" value="Unassembled WGS sequence"/>
</dbReference>
<keyword evidence="2" id="KW-1185">Reference proteome</keyword>
<dbReference type="OrthoDB" id="8955252at2759"/>
<comment type="caution">
    <text evidence="1">The sequence shown here is derived from an EMBL/GenBank/DDBJ whole genome shotgun (WGS) entry which is preliminary data.</text>
</comment>